<protein>
    <submittedName>
        <fullName evidence="1">Uncharacterized protein</fullName>
    </submittedName>
</protein>
<accession>A0A167RJG2</accession>
<dbReference type="STRING" id="1081108.A0A167RJG2"/>
<dbReference type="Proteomes" id="UP000076881">
    <property type="component" value="Unassembled WGS sequence"/>
</dbReference>
<organism evidence="1 2">
    <name type="scientific">Akanthomyces lecanii RCEF 1005</name>
    <dbReference type="NCBI Taxonomy" id="1081108"/>
    <lineage>
        <taxon>Eukaryota</taxon>
        <taxon>Fungi</taxon>
        <taxon>Dikarya</taxon>
        <taxon>Ascomycota</taxon>
        <taxon>Pezizomycotina</taxon>
        <taxon>Sordariomycetes</taxon>
        <taxon>Hypocreomycetidae</taxon>
        <taxon>Hypocreales</taxon>
        <taxon>Cordycipitaceae</taxon>
        <taxon>Akanthomyces</taxon>
        <taxon>Cordyceps confragosa</taxon>
    </lineage>
</organism>
<dbReference type="AlphaFoldDB" id="A0A167RJG2"/>
<gene>
    <name evidence="1" type="ORF">LEL_10879</name>
</gene>
<proteinExistence type="predicted"/>
<keyword evidence="2" id="KW-1185">Reference proteome</keyword>
<dbReference type="EMBL" id="AZHF01000026">
    <property type="protein sequence ID" value="OAA58657.1"/>
    <property type="molecule type" value="Genomic_DNA"/>
</dbReference>
<sequence length="583" mass="65789">MGSTTDLQYIDEESVQDLQLRAPAVSGIDRQDVTDLMRKGLLFKAVRCGKKRKQIENNLLGLSYLIPSIFSIQQDGKYIRRCGAIIRKLLHGDGRSMSRSIRKLACSHYHSRTKSRSTIDCPIFMNRLKLLYVDIMGDIVALTGERCMLESNEKPGEPLQYDGGAWSKLARRAQQLGFSSEYIRELIATDPARELVRRTCLQARKPQDYIYDESDIEQYIQYSLRFFDCARPIKKMSPVNTPLTGEDGAVMKRRCGRQYSAAYYHDRSYYTVDTLNCVTAPGPDITSLFVWKSQFHCFWGHEMVQMYPDCDTKEVDTPTAMLQDDPIEVDTPTAAFQDDPIEVDTPTAEFQNGPGEVGAPTAAFQEKCDSGEVAVEQYPGRERYPDEMQYSMEHTEQISQRSEFSTLSKDNISSFNELDVMVRLSDAPSQQIGQTADYYTANYENNNDDNGTLDHTQIISHSNSGDTCYPQISRNIDDAQASRGESSGINALVATSSTPKTFAAVNNNPLTTAIWVFKERWVCAGEFEKNDTVNAVQHLMGGGDQYLYDENERGIVMEESPYLGQVFMTSSSNGFEGNYPYEL</sequence>
<name>A0A167RJG2_CORDF</name>
<evidence type="ECO:0000313" key="2">
    <source>
        <dbReference type="Proteomes" id="UP000076881"/>
    </source>
</evidence>
<reference evidence="1 2" key="1">
    <citation type="journal article" date="2016" name="Genome Biol. Evol.">
        <title>Divergent and convergent evolution of fungal pathogenicity.</title>
        <authorList>
            <person name="Shang Y."/>
            <person name="Xiao G."/>
            <person name="Zheng P."/>
            <person name="Cen K."/>
            <person name="Zhan S."/>
            <person name="Wang C."/>
        </authorList>
    </citation>
    <scope>NUCLEOTIDE SEQUENCE [LARGE SCALE GENOMIC DNA]</scope>
    <source>
        <strain evidence="1 2">RCEF 1005</strain>
    </source>
</reference>
<evidence type="ECO:0000313" key="1">
    <source>
        <dbReference type="EMBL" id="OAA58657.1"/>
    </source>
</evidence>
<dbReference type="InterPro" id="IPR022198">
    <property type="entry name" value="DUF3723"/>
</dbReference>
<dbReference type="OrthoDB" id="4227485at2759"/>
<comment type="caution">
    <text evidence="1">The sequence shown here is derived from an EMBL/GenBank/DDBJ whole genome shotgun (WGS) entry which is preliminary data.</text>
</comment>
<dbReference type="Pfam" id="PF12520">
    <property type="entry name" value="DUF3723"/>
    <property type="match status" value="2"/>
</dbReference>